<evidence type="ECO:0000313" key="3">
    <source>
        <dbReference type="Proteomes" id="UP001241848"/>
    </source>
</evidence>
<dbReference type="EMBL" id="JAPCKK010000007">
    <property type="protein sequence ID" value="MDP4095907.1"/>
    <property type="molecule type" value="Genomic_DNA"/>
</dbReference>
<proteinExistence type="predicted"/>
<dbReference type="Gene3D" id="1.10.30.50">
    <property type="match status" value="1"/>
</dbReference>
<dbReference type="Proteomes" id="UP001241848">
    <property type="component" value="Unassembled WGS sequence"/>
</dbReference>
<dbReference type="InterPro" id="IPR003615">
    <property type="entry name" value="HNH_nuc"/>
</dbReference>
<dbReference type="InterPro" id="IPR002711">
    <property type="entry name" value="HNH"/>
</dbReference>
<dbReference type="PROSITE" id="PS50878">
    <property type="entry name" value="RT_POL"/>
    <property type="match status" value="1"/>
</dbReference>
<evidence type="ECO:0000259" key="1">
    <source>
        <dbReference type="PROSITE" id="PS50878"/>
    </source>
</evidence>
<dbReference type="CDD" id="cd00085">
    <property type="entry name" value="HNHc"/>
    <property type="match status" value="1"/>
</dbReference>
<reference evidence="2 3" key="1">
    <citation type="submission" date="2022-10" db="EMBL/GenBank/DDBJ databases">
        <title>Paenibacillus description and whole genome data of maize root bacterial community.</title>
        <authorList>
            <person name="Marton D."/>
            <person name="Farkas M."/>
            <person name="Cserhati M."/>
        </authorList>
    </citation>
    <scope>NUCLEOTIDE SEQUENCE [LARGE SCALE GENOMIC DNA]</scope>
    <source>
        <strain evidence="2 3">P96</strain>
    </source>
</reference>
<feature type="domain" description="Reverse transcriptase" evidence="1">
    <location>
        <begin position="1"/>
        <end position="68"/>
    </location>
</feature>
<keyword evidence="3" id="KW-1185">Reference proteome</keyword>
<comment type="caution">
    <text evidence="2">The sequence shown here is derived from an EMBL/GenBank/DDBJ whole genome shotgun (WGS) entry which is preliminary data.</text>
</comment>
<organism evidence="2 3">
    <name type="scientific">Paenibacillus zeirhizosphaerae</name>
    <dbReference type="NCBI Taxonomy" id="2987519"/>
    <lineage>
        <taxon>Bacteria</taxon>
        <taxon>Bacillati</taxon>
        <taxon>Bacillota</taxon>
        <taxon>Bacilli</taxon>
        <taxon>Bacillales</taxon>
        <taxon>Paenibacillaceae</taxon>
        <taxon>Paenibacillus</taxon>
    </lineage>
</organism>
<protein>
    <submittedName>
        <fullName evidence="2">HNH endonuclease</fullName>
    </submittedName>
</protein>
<feature type="non-terminal residue" evidence="2">
    <location>
        <position position="1"/>
    </location>
</feature>
<evidence type="ECO:0000313" key="2">
    <source>
        <dbReference type="EMBL" id="MDP4095907.1"/>
    </source>
</evidence>
<accession>A0ABT9FNC6</accession>
<keyword evidence="2" id="KW-0378">Hydrolase</keyword>
<keyword evidence="2" id="KW-0540">Nuclease</keyword>
<dbReference type="RefSeq" id="WP_305753548.1">
    <property type="nucleotide sequence ID" value="NZ_JAPCKK010000007.1"/>
</dbReference>
<dbReference type="Pfam" id="PF01844">
    <property type="entry name" value="HNH"/>
    <property type="match status" value="1"/>
</dbReference>
<dbReference type="InterPro" id="IPR000477">
    <property type="entry name" value="RT_dom"/>
</dbReference>
<sequence>RKSNLKPAYLIRYADDWVLVTQTKSNAEKWKRRISKYLETNLKLRLSTEKTLITNVRKKPIRFLGFTYKVVKGKARKGFIARTRPNSQRLKDKVEEIKEDIRSLRKFSPRQSRMKEELIHQINVINSKIRGVIQYYEAATWVNIVLSKEASKLRYTAFKALKRFGGTWTPANELSNLHSVHSNYTAAVPAIMYRGLKIGITSFAFCTWRMAYPKVQNETPYSKEGREIYRQRTGKKRLLARADDLLTLSFSQAILWTEKDSKRNFEYYLNRPYVFNRDRGKCRVCQEPVQHNVNIHHIQPHLPLEFVNRVANLATLHKACHDMIHDERDYEDLPSKMRKRILSFREKLSI</sequence>
<dbReference type="GO" id="GO:0004519">
    <property type="term" value="F:endonuclease activity"/>
    <property type="evidence" value="ECO:0007669"/>
    <property type="project" value="UniProtKB-KW"/>
</dbReference>
<keyword evidence="2" id="KW-0255">Endonuclease</keyword>
<name>A0ABT9FNC6_9BACL</name>
<dbReference type="InterPro" id="IPR043502">
    <property type="entry name" value="DNA/RNA_pol_sf"/>
</dbReference>
<gene>
    <name evidence="2" type="ORF">OIN60_03760</name>
</gene>
<dbReference type="SUPFAM" id="SSF56672">
    <property type="entry name" value="DNA/RNA polymerases"/>
    <property type="match status" value="1"/>
</dbReference>